<accession>A0A392UFV3</accession>
<feature type="non-terminal residue" evidence="1">
    <location>
        <position position="67"/>
    </location>
</feature>
<sequence length="67" mass="7490">MVILSMENQVGKNALCTLLKLKLQLLMAIQVAIYQGYHVVFFATDCRTVVDALSSHNFPHNELGDII</sequence>
<name>A0A392UFV3_9FABA</name>
<proteinExistence type="predicted"/>
<organism evidence="1 2">
    <name type="scientific">Trifolium medium</name>
    <dbReference type="NCBI Taxonomy" id="97028"/>
    <lineage>
        <taxon>Eukaryota</taxon>
        <taxon>Viridiplantae</taxon>
        <taxon>Streptophyta</taxon>
        <taxon>Embryophyta</taxon>
        <taxon>Tracheophyta</taxon>
        <taxon>Spermatophyta</taxon>
        <taxon>Magnoliopsida</taxon>
        <taxon>eudicotyledons</taxon>
        <taxon>Gunneridae</taxon>
        <taxon>Pentapetalae</taxon>
        <taxon>rosids</taxon>
        <taxon>fabids</taxon>
        <taxon>Fabales</taxon>
        <taxon>Fabaceae</taxon>
        <taxon>Papilionoideae</taxon>
        <taxon>50 kb inversion clade</taxon>
        <taxon>NPAAA clade</taxon>
        <taxon>Hologalegina</taxon>
        <taxon>IRL clade</taxon>
        <taxon>Trifolieae</taxon>
        <taxon>Trifolium</taxon>
    </lineage>
</organism>
<comment type="caution">
    <text evidence="1">The sequence shown here is derived from an EMBL/GenBank/DDBJ whole genome shotgun (WGS) entry which is preliminary data.</text>
</comment>
<evidence type="ECO:0000313" key="1">
    <source>
        <dbReference type="EMBL" id="MCI72423.1"/>
    </source>
</evidence>
<protein>
    <submittedName>
        <fullName evidence="1">Uncharacterized protein</fullName>
    </submittedName>
</protein>
<dbReference type="Proteomes" id="UP000265520">
    <property type="component" value="Unassembled WGS sequence"/>
</dbReference>
<keyword evidence="2" id="KW-1185">Reference proteome</keyword>
<reference evidence="1 2" key="1">
    <citation type="journal article" date="2018" name="Front. Plant Sci.">
        <title>Red Clover (Trifolium pratense) and Zigzag Clover (T. medium) - A Picture of Genomic Similarities and Differences.</title>
        <authorList>
            <person name="Dluhosova J."/>
            <person name="Istvanek J."/>
            <person name="Nedelnik J."/>
            <person name="Repkova J."/>
        </authorList>
    </citation>
    <scope>NUCLEOTIDE SEQUENCE [LARGE SCALE GENOMIC DNA]</scope>
    <source>
        <strain evidence="2">cv. 10/8</strain>
        <tissue evidence="1">Leaf</tissue>
    </source>
</reference>
<evidence type="ECO:0000313" key="2">
    <source>
        <dbReference type="Proteomes" id="UP000265520"/>
    </source>
</evidence>
<dbReference type="AlphaFoldDB" id="A0A392UFV3"/>
<dbReference type="EMBL" id="LXQA010817796">
    <property type="protein sequence ID" value="MCI72423.1"/>
    <property type="molecule type" value="Genomic_DNA"/>
</dbReference>